<dbReference type="RefSeq" id="XP_021012710.1">
    <property type="nucleotide sequence ID" value="XM_021157051.1"/>
</dbReference>
<dbReference type="GO" id="GO:0017148">
    <property type="term" value="P:negative regulation of translation"/>
    <property type="evidence" value="ECO:0007669"/>
    <property type="project" value="Ensembl"/>
</dbReference>
<feature type="compositionally biased region" description="Acidic residues" evidence="4">
    <location>
        <begin position="71"/>
        <end position="81"/>
    </location>
</feature>
<evidence type="ECO:0000256" key="5">
    <source>
        <dbReference type="SAM" id="SignalP"/>
    </source>
</evidence>
<dbReference type="SUPFAM" id="SSF56436">
    <property type="entry name" value="C-type lectin-like"/>
    <property type="match status" value="1"/>
</dbReference>
<organism evidence="7 8">
    <name type="scientific">Mus caroli</name>
    <name type="common">Ryukyu mouse</name>
    <name type="synonym">Ricefield mouse</name>
    <dbReference type="NCBI Taxonomy" id="10089"/>
    <lineage>
        <taxon>Eukaryota</taxon>
        <taxon>Metazoa</taxon>
        <taxon>Chordata</taxon>
        <taxon>Craniata</taxon>
        <taxon>Vertebrata</taxon>
        <taxon>Euteleostomi</taxon>
        <taxon>Mammalia</taxon>
        <taxon>Eutheria</taxon>
        <taxon>Euarchontoglires</taxon>
        <taxon>Glires</taxon>
        <taxon>Rodentia</taxon>
        <taxon>Myomorpha</taxon>
        <taxon>Muroidea</taxon>
        <taxon>Muridae</taxon>
        <taxon>Murinae</taxon>
        <taxon>Mus</taxon>
        <taxon>Mus</taxon>
    </lineage>
</organism>
<dbReference type="GO" id="GO:0006955">
    <property type="term" value="P:immune response"/>
    <property type="evidence" value="ECO:0007669"/>
    <property type="project" value="InterPro"/>
</dbReference>
<dbReference type="GO" id="GO:0032757">
    <property type="term" value="P:positive regulation of interleukin-8 production"/>
    <property type="evidence" value="ECO:0007669"/>
    <property type="project" value="Ensembl"/>
</dbReference>
<dbReference type="Gene3D" id="3.10.100.10">
    <property type="entry name" value="Mannose-Binding Protein A, subunit A"/>
    <property type="match status" value="1"/>
</dbReference>
<dbReference type="GO" id="GO:0001694">
    <property type="term" value="P:histamine biosynthetic process"/>
    <property type="evidence" value="ECO:0007669"/>
    <property type="project" value="Ensembl"/>
</dbReference>
<dbReference type="InterPro" id="IPR018378">
    <property type="entry name" value="C-type_lectin_CS"/>
</dbReference>
<dbReference type="SMART" id="SM00034">
    <property type="entry name" value="CLECT"/>
    <property type="match status" value="1"/>
</dbReference>
<dbReference type="CTD" id="10394"/>
<feature type="domain" description="C-type lectin" evidence="6">
    <location>
        <begin position="108"/>
        <end position="222"/>
    </location>
</feature>
<dbReference type="GO" id="GO:0045575">
    <property type="term" value="P:basophil activation"/>
    <property type="evidence" value="ECO:0007669"/>
    <property type="project" value="Ensembl"/>
</dbReference>
<dbReference type="InterPro" id="IPR001304">
    <property type="entry name" value="C-type_lectin-like"/>
</dbReference>
<dbReference type="Proteomes" id="UP000515126">
    <property type="component" value="Chromosome 2"/>
</dbReference>
<sequence>MKQPLILSFLLLGMVSAFNLETAHLENPKREENLKQEADGSREQGRELVLTQETKHTEGEEVEGSEHQDIFEDEEAMESDPDALNKDSACPKEEDTAHFQGTPGCKSCHYVLVRTPETFYKAQRVCRRCYRGNLASIHSYSFNYQIQSLARKINQSIVWIGGILRGWFFWKKFCWTDGSCWDFGYWAPGQPGSGGGHCVTLCTKGGHWRRASCQSHLPFICSF</sequence>
<evidence type="ECO:0000256" key="4">
    <source>
        <dbReference type="SAM" id="MobiDB-lite"/>
    </source>
</evidence>
<dbReference type="PANTHER" id="PTHR22991:SF40">
    <property type="entry name" value="PROTEIN CBG13490"/>
    <property type="match status" value="1"/>
</dbReference>
<dbReference type="GO" id="GO:0030246">
    <property type="term" value="F:carbohydrate binding"/>
    <property type="evidence" value="ECO:0007669"/>
    <property type="project" value="UniProtKB-KW"/>
</dbReference>
<feature type="chain" id="PRO_5028475718" evidence="5">
    <location>
        <begin position="18"/>
        <end position="223"/>
    </location>
</feature>
<dbReference type="InterPro" id="IPR033816">
    <property type="entry name" value="EMBP_CTLD"/>
</dbReference>
<dbReference type="KEGG" id="mcal:110290498"/>
<feature type="compositionally biased region" description="Basic and acidic residues" evidence="4">
    <location>
        <begin position="83"/>
        <end position="97"/>
    </location>
</feature>
<dbReference type="InterPro" id="IPR050976">
    <property type="entry name" value="Snaclec"/>
</dbReference>
<evidence type="ECO:0000259" key="6">
    <source>
        <dbReference type="PROSITE" id="PS50041"/>
    </source>
</evidence>
<dbReference type="PROSITE" id="PS00615">
    <property type="entry name" value="C_TYPE_LECTIN_1"/>
    <property type="match status" value="1"/>
</dbReference>
<gene>
    <name evidence="8" type="primary">Prg3</name>
</gene>
<feature type="signal peptide" evidence="5">
    <location>
        <begin position="1"/>
        <end position="17"/>
    </location>
</feature>
<dbReference type="PRINTS" id="PR00770">
    <property type="entry name" value="EMAJORBASICP"/>
</dbReference>
<evidence type="ECO:0000256" key="3">
    <source>
        <dbReference type="ARBA" id="ARBA00023157"/>
    </source>
</evidence>
<keyword evidence="3" id="KW-1015">Disulfide bond</keyword>
<protein>
    <submittedName>
        <fullName evidence="8">Proteoglycan 3</fullName>
    </submittedName>
</protein>
<evidence type="ECO:0000313" key="8">
    <source>
        <dbReference type="RefSeq" id="XP_021012710.1"/>
    </source>
</evidence>
<dbReference type="PROSITE" id="PS50041">
    <property type="entry name" value="C_TYPE_LECTIN_2"/>
    <property type="match status" value="1"/>
</dbReference>
<accession>A0A6P5P7U6</accession>
<keyword evidence="1 5" id="KW-0732">Signal</keyword>
<dbReference type="GO" id="GO:0042554">
    <property type="term" value="P:superoxide anion generation"/>
    <property type="evidence" value="ECO:0007669"/>
    <property type="project" value="Ensembl"/>
</dbReference>
<dbReference type="AlphaFoldDB" id="A0A6P5P7U6"/>
<dbReference type="InterPro" id="IPR016186">
    <property type="entry name" value="C-type_lectin-like/link_sf"/>
</dbReference>
<reference evidence="8" key="1">
    <citation type="submission" date="2025-08" db="UniProtKB">
        <authorList>
            <consortium name="RefSeq"/>
        </authorList>
    </citation>
    <scope>IDENTIFICATION</scope>
</reference>
<keyword evidence="7" id="KW-1185">Reference proteome</keyword>
<dbReference type="Pfam" id="PF00059">
    <property type="entry name" value="Lectin_C"/>
    <property type="match status" value="1"/>
</dbReference>
<evidence type="ECO:0000313" key="7">
    <source>
        <dbReference type="Proteomes" id="UP000515126"/>
    </source>
</evidence>
<dbReference type="GeneID" id="110290498"/>
<dbReference type="FunFam" id="3.10.100.10:FF:000090">
    <property type="entry name" value="Proteoglycan 2, bone marrow"/>
    <property type="match status" value="1"/>
</dbReference>
<dbReference type="GO" id="GO:0019370">
    <property type="term" value="P:leukotriene biosynthetic process"/>
    <property type="evidence" value="ECO:0007669"/>
    <property type="project" value="Ensembl"/>
</dbReference>
<dbReference type="InterPro" id="IPR002352">
    <property type="entry name" value="Eosinophil_major_basic"/>
</dbReference>
<feature type="region of interest" description="Disordered" evidence="4">
    <location>
        <begin position="26"/>
        <end position="99"/>
    </location>
</feature>
<evidence type="ECO:0000256" key="2">
    <source>
        <dbReference type="ARBA" id="ARBA00022734"/>
    </source>
</evidence>
<keyword evidence="2" id="KW-0430">Lectin</keyword>
<dbReference type="InterPro" id="IPR016187">
    <property type="entry name" value="CTDL_fold"/>
</dbReference>
<name>A0A6P5P7U6_MUSCR</name>
<feature type="compositionally biased region" description="Basic and acidic residues" evidence="4">
    <location>
        <begin position="53"/>
        <end position="70"/>
    </location>
</feature>
<dbReference type="PANTHER" id="PTHR22991">
    <property type="entry name" value="PROTEIN CBG13490"/>
    <property type="match status" value="1"/>
</dbReference>
<dbReference type="CDD" id="cd03598">
    <property type="entry name" value="CLECT_EMBP_like"/>
    <property type="match status" value="1"/>
</dbReference>
<proteinExistence type="predicted"/>
<dbReference type="GO" id="GO:0042119">
    <property type="term" value="P:neutrophil activation"/>
    <property type="evidence" value="ECO:0007669"/>
    <property type="project" value="Ensembl"/>
</dbReference>
<feature type="compositionally biased region" description="Basic and acidic residues" evidence="4">
    <location>
        <begin position="26"/>
        <end position="46"/>
    </location>
</feature>
<evidence type="ECO:0000256" key="1">
    <source>
        <dbReference type="ARBA" id="ARBA00022729"/>
    </source>
</evidence>